<accession>A0A4U2YP47</accession>
<keyword evidence="2" id="KW-1185">Reference proteome</keyword>
<dbReference type="SUPFAM" id="SSF51182">
    <property type="entry name" value="RmlC-like cupins"/>
    <property type="match status" value="1"/>
</dbReference>
<dbReference type="RefSeq" id="WP_137065704.1">
    <property type="nucleotide sequence ID" value="NZ_CP040748.1"/>
</dbReference>
<comment type="caution">
    <text evidence="1">The sequence shown here is derived from an EMBL/GenBank/DDBJ whole genome shotgun (WGS) entry which is preliminary data.</text>
</comment>
<name>A0A4U2YP47_9ACTN</name>
<evidence type="ECO:0000313" key="1">
    <source>
        <dbReference type="EMBL" id="TKI62435.1"/>
    </source>
</evidence>
<dbReference type="Gene3D" id="2.60.120.10">
    <property type="entry name" value="Jelly Rolls"/>
    <property type="match status" value="1"/>
</dbReference>
<dbReference type="OrthoDB" id="3782468at2"/>
<protein>
    <submittedName>
        <fullName evidence="1">Uncharacterized protein</fullName>
    </submittedName>
</protein>
<dbReference type="InterPro" id="IPR011051">
    <property type="entry name" value="RmlC_Cupin_sf"/>
</dbReference>
<sequence>MTLIDLTSTDLAWFEAAIAGADLKARMSMLHSDEARGVRTVLVAFPDGWRRDAVGTQPAGEEMVTLTGALTVSGVTARPGQLLVITPRALRADTSTLDGTRAVVWFTGAAGGWVDGEDLVSGTSTLIDLAPGFVREPAEGLHGRIELRDDVAGAVLDQDVEVVWFESQAYAVVPAGEPVPQGEGRALVRFLD</sequence>
<organism evidence="1 2">
    <name type="scientific">Nocardioides jishulii</name>
    <dbReference type="NCBI Taxonomy" id="2575440"/>
    <lineage>
        <taxon>Bacteria</taxon>
        <taxon>Bacillati</taxon>
        <taxon>Actinomycetota</taxon>
        <taxon>Actinomycetes</taxon>
        <taxon>Propionibacteriales</taxon>
        <taxon>Nocardioidaceae</taxon>
        <taxon>Nocardioides</taxon>
    </lineage>
</organism>
<dbReference type="EMBL" id="SZPY01000002">
    <property type="protein sequence ID" value="TKI62435.1"/>
    <property type="molecule type" value="Genomic_DNA"/>
</dbReference>
<dbReference type="Proteomes" id="UP000307808">
    <property type="component" value="Unassembled WGS sequence"/>
</dbReference>
<dbReference type="InterPro" id="IPR014710">
    <property type="entry name" value="RmlC-like_jellyroll"/>
</dbReference>
<proteinExistence type="predicted"/>
<reference evidence="1 2" key="1">
    <citation type="submission" date="2019-04" db="EMBL/GenBank/DDBJ databases">
        <authorList>
            <person name="Dong K."/>
        </authorList>
    </citation>
    <scope>NUCLEOTIDE SEQUENCE [LARGE SCALE GENOMIC DNA]</scope>
    <source>
        <strain evidence="2">dk3543</strain>
    </source>
</reference>
<dbReference type="AlphaFoldDB" id="A0A4U2YP47"/>
<evidence type="ECO:0000313" key="2">
    <source>
        <dbReference type="Proteomes" id="UP000307808"/>
    </source>
</evidence>
<gene>
    <name evidence="1" type="ORF">FC770_08580</name>
</gene>